<dbReference type="InterPro" id="IPR021735">
    <property type="entry name" value="DUF3306"/>
</dbReference>
<keyword evidence="3" id="KW-1185">Reference proteome</keyword>
<reference evidence="2 3" key="1">
    <citation type="submission" date="2020-06" db="EMBL/GenBank/DDBJ databases">
        <title>Genome sequence of 2 isolates from Red Sea Mangroves.</title>
        <authorList>
            <person name="Sefrji F."/>
            <person name="Michoud G."/>
            <person name="Merlino G."/>
            <person name="Daffonchio D."/>
        </authorList>
    </citation>
    <scope>NUCLEOTIDE SEQUENCE [LARGE SCALE GENOMIC DNA]</scope>
    <source>
        <strain evidence="2 3">R1DC25</strain>
    </source>
</reference>
<dbReference type="EMBL" id="CP058214">
    <property type="protein sequence ID" value="QPC41907.1"/>
    <property type="molecule type" value="Genomic_DNA"/>
</dbReference>
<accession>A0A7S8HAS9</accession>
<feature type="compositionally biased region" description="Basic and acidic residues" evidence="1">
    <location>
        <begin position="16"/>
        <end position="26"/>
    </location>
</feature>
<evidence type="ECO:0000313" key="2">
    <source>
        <dbReference type="EMBL" id="QPC41907.1"/>
    </source>
</evidence>
<feature type="compositionally biased region" description="Acidic residues" evidence="1">
    <location>
        <begin position="145"/>
        <end position="157"/>
    </location>
</feature>
<gene>
    <name evidence="2" type="ORF">HW532_03740</name>
</gene>
<protein>
    <submittedName>
        <fullName evidence="2">DUF3306 domain-containing protein</fullName>
    </submittedName>
</protein>
<evidence type="ECO:0000256" key="1">
    <source>
        <dbReference type="SAM" id="MobiDB-lite"/>
    </source>
</evidence>
<organism evidence="2 3">
    <name type="scientific">Kaustia mangrovi</name>
    <dbReference type="NCBI Taxonomy" id="2593653"/>
    <lineage>
        <taxon>Bacteria</taxon>
        <taxon>Pseudomonadati</taxon>
        <taxon>Pseudomonadota</taxon>
        <taxon>Alphaproteobacteria</taxon>
        <taxon>Hyphomicrobiales</taxon>
        <taxon>Parvibaculaceae</taxon>
        <taxon>Kaustia</taxon>
    </lineage>
</organism>
<proteinExistence type="predicted"/>
<dbReference type="AlphaFoldDB" id="A0A7S8HAS9"/>
<feature type="region of interest" description="Disordered" evidence="1">
    <location>
        <begin position="1"/>
        <end position="60"/>
    </location>
</feature>
<dbReference type="Pfam" id="PF11748">
    <property type="entry name" value="DUF3306"/>
    <property type="match status" value="1"/>
</dbReference>
<evidence type="ECO:0000313" key="3">
    <source>
        <dbReference type="Proteomes" id="UP000593594"/>
    </source>
</evidence>
<name>A0A7S8HAS9_9HYPH</name>
<feature type="compositionally biased region" description="Acidic residues" evidence="1">
    <location>
        <begin position="165"/>
        <end position="177"/>
    </location>
</feature>
<feature type="region of interest" description="Disordered" evidence="1">
    <location>
        <begin position="139"/>
        <end position="202"/>
    </location>
</feature>
<dbReference type="KEGG" id="kmn:HW532_03740"/>
<sequence length="202" mass="22193">MARDETFIARWSRRKLKEERDEDRDAPVSPDESGTPAEAGTAPDVSGQDGEGTGEALTPEEEAMVRELEEVDIDALTHEDDFTRFLHKKVPAELKRRALRKLWTTDPLFAIRDGLNDYDTDFTDKATVVETLKSAWMPGCGYAPEESEEPEEPEEEAPGAAAASQDDEAVASVDGEERDQAGESSADGAEEEGPEPDPNRRA</sequence>
<dbReference type="RefSeq" id="WP_213163133.1">
    <property type="nucleotide sequence ID" value="NZ_CP058214.1"/>
</dbReference>
<dbReference type="Proteomes" id="UP000593594">
    <property type="component" value="Chromosome"/>
</dbReference>